<dbReference type="PANTHER" id="PTHR22691:SF8">
    <property type="entry name" value="PROTEIN SPT2 HOMOLOG"/>
    <property type="match status" value="1"/>
</dbReference>
<dbReference type="OMA" id="RTEVKTH"/>
<reference evidence="6" key="1">
    <citation type="submission" date="2021-01" db="UniProtKB">
        <authorList>
            <consortium name="EnsemblMetazoa"/>
        </authorList>
    </citation>
    <scope>IDENTIFICATION</scope>
</reference>
<dbReference type="GO" id="GO:0006334">
    <property type="term" value="P:nucleosome assembly"/>
    <property type="evidence" value="ECO:0007669"/>
    <property type="project" value="TreeGrafter"/>
</dbReference>
<feature type="domain" description="SPT2 homolog N-terminal" evidence="5">
    <location>
        <begin position="2"/>
        <end position="57"/>
    </location>
</feature>
<dbReference type="InParanoid" id="A0A7M7KJ77"/>
<evidence type="ECO:0000256" key="2">
    <source>
        <dbReference type="ARBA" id="ARBA00013786"/>
    </source>
</evidence>
<evidence type="ECO:0000313" key="6">
    <source>
        <dbReference type="EnsemblMetazoa" id="XP_022666613"/>
    </source>
</evidence>
<feature type="compositionally biased region" description="Basic and acidic residues" evidence="4">
    <location>
        <begin position="585"/>
        <end position="620"/>
    </location>
</feature>
<accession>A0A7M7KJ77</accession>
<keyword evidence="7" id="KW-1185">Reference proteome</keyword>
<dbReference type="GO" id="GO:0005730">
    <property type="term" value="C:nucleolus"/>
    <property type="evidence" value="ECO:0007669"/>
    <property type="project" value="TreeGrafter"/>
</dbReference>
<feature type="region of interest" description="Disordered" evidence="4">
    <location>
        <begin position="572"/>
        <end position="620"/>
    </location>
</feature>
<dbReference type="SMART" id="SM00784">
    <property type="entry name" value="SPT2"/>
    <property type="match status" value="1"/>
</dbReference>
<dbReference type="EnsemblMetazoa" id="XM_022810878">
    <property type="protein sequence ID" value="XP_022666613"/>
    <property type="gene ID" value="LOC111252651"/>
</dbReference>
<feature type="compositionally biased region" description="Polar residues" evidence="4">
    <location>
        <begin position="278"/>
        <end position="290"/>
    </location>
</feature>
<comment type="similarity">
    <text evidence="1">Belongs to the SPT2 family.</text>
</comment>
<evidence type="ECO:0000313" key="7">
    <source>
        <dbReference type="Proteomes" id="UP000594260"/>
    </source>
</evidence>
<dbReference type="InterPro" id="IPR054552">
    <property type="entry name" value="SPT2_N"/>
</dbReference>
<feature type="compositionally biased region" description="Low complexity" evidence="4">
    <location>
        <begin position="429"/>
        <end position="438"/>
    </location>
</feature>
<proteinExistence type="inferred from homology"/>
<dbReference type="PANTHER" id="PTHR22691">
    <property type="entry name" value="YEAST SPT2-RELATED"/>
    <property type="match status" value="1"/>
</dbReference>
<dbReference type="RefSeq" id="XP_022666613.1">
    <property type="nucleotide sequence ID" value="XM_022810878.1"/>
</dbReference>
<dbReference type="GO" id="GO:0042393">
    <property type="term" value="F:histone binding"/>
    <property type="evidence" value="ECO:0007669"/>
    <property type="project" value="TreeGrafter"/>
</dbReference>
<evidence type="ECO:0000259" key="5">
    <source>
        <dbReference type="Pfam" id="PF22878"/>
    </source>
</evidence>
<sequence length="639" mass="73478">MNLDCLLKAAQKNTSNPIQKRCSLEIGPAKKLPKSKVDPNAIRALLERKEKERREERDTLISKAIASTKRDDIHYKDHKGLRKQEQGWSDKCKRQWLKVQRERREFINQMHRAADERDKHKRPLDKEKVMLSVKSKEEQARERKKRKRKYEIFEGSMDTSRRNKIRLSVVPGGAGPRVSDISELMKIAQNNAESGSFGADCNLPFDLSSLNKNNSDEEPRLMTNAEKRRIAEEEAIMRKAASSGNIPRIPKIASAAANGNGSGKPINGIGRIPKKGEQINSSTNGAIKSNSYREHQPFSSASKSSSRSERSRSERDLHKDSKSGGHRDRERSSSSSHKSKDSRERMDKDRHKDVQRKEFRDHKETKDRHRDHGKESKEKCSSQKSSNINSKLLENGHSRQHLNGSVATSKNSQSRDTDRLAASTEQSSKKLSQLQVLSTGGRVAASLTGNNNQSMPAADRERLRAETARKLEQLQKERMMAEEEERKKRLAAKKLRQAEEALLKKRLRELQNSGAMDSDYEDDEYDYEDEDLDAYEDDFIDDAPIDDPYAKNYSKDIAKIFKYDKRKYQDMDDDDIEESTFSRCMAEEARSSRIGRQEDLEDMRREQEEELRKSKSKSRKLEELAQKLKQKKKLTLCPV</sequence>
<evidence type="ECO:0000256" key="4">
    <source>
        <dbReference type="SAM" id="MobiDB-lite"/>
    </source>
</evidence>
<name>A0A7M7KJ77_VARDE</name>
<dbReference type="GO" id="GO:0006360">
    <property type="term" value="P:transcription by RNA polymerase I"/>
    <property type="evidence" value="ECO:0007669"/>
    <property type="project" value="TreeGrafter"/>
</dbReference>
<dbReference type="InterPro" id="IPR013256">
    <property type="entry name" value="Chromatin_SPT2"/>
</dbReference>
<dbReference type="AlphaFoldDB" id="A0A7M7KJ77"/>
<evidence type="ECO:0000256" key="1">
    <source>
        <dbReference type="ARBA" id="ARBA00006461"/>
    </source>
</evidence>
<dbReference type="GeneID" id="111252651"/>
<feature type="compositionally biased region" description="Basic and acidic residues" evidence="4">
    <location>
        <begin position="306"/>
        <end position="381"/>
    </location>
</feature>
<organism evidence="6 7">
    <name type="scientific">Varroa destructor</name>
    <name type="common">Honeybee mite</name>
    <dbReference type="NCBI Taxonomy" id="109461"/>
    <lineage>
        <taxon>Eukaryota</taxon>
        <taxon>Metazoa</taxon>
        <taxon>Ecdysozoa</taxon>
        <taxon>Arthropoda</taxon>
        <taxon>Chelicerata</taxon>
        <taxon>Arachnida</taxon>
        <taxon>Acari</taxon>
        <taxon>Parasitiformes</taxon>
        <taxon>Mesostigmata</taxon>
        <taxon>Gamasina</taxon>
        <taxon>Dermanyssoidea</taxon>
        <taxon>Varroidae</taxon>
        <taxon>Varroa</taxon>
    </lineage>
</organism>
<dbReference type="Proteomes" id="UP000594260">
    <property type="component" value="Unplaced"/>
</dbReference>
<protein>
    <recommendedName>
        <fullName evidence="2">Protein SPT2 homolog</fullName>
    </recommendedName>
</protein>
<feature type="region of interest" description="Disordered" evidence="4">
    <location>
        <begin position="254"/>
        <end position="462"/>
    </location>
</feature>
<dbReference type="Pfam" id="PF22878">
    <property type="entry name" value="SPT2_N"/>
    <property type="match status" value="1"/>
</dbReference>
<evidence type="ECO:0000256" key="3">
    <source>
        <dbReference type="ARBA" id="ARBA00023054"/>
    </source>
</evidence>
<dbReference type="Pfam" id="PF08243">
    <property type="entry name" value="SPT2"/>
    <property type="match status" value="1"/>
</dbReference>
<feature type="compositionally biased region" description="Polar residues" evidence="4">
    <location>
        <begin position="401"/>
        <end position="412"/>
    </location>
</feature>
<keyword evidence="3" id="KW-0175">Coiled coil</keyword>
<dbReference type="GO" id="GO:0003677">
    <property type="term" value="F:DNA binding"/>
    <property type="evidence" value="ECO:0007669"/>
    <property type="project" value="TreeGrafter"/>
</dbReference>
<dbReference type="OrthoDB" id="6517016at2759"/>
<dbReference type="KEGG" id="vde:111252651"/>